<sequence length="385" mass="42238">MLPLTGLVVLDFSQFLAGPSAALRLADMGARVIKVERPQGGDASRNLSLNNQWINNDSLLFHTINRGKESFTANLKAPQELAQVKRLIAQADILIENFRPGVMDKIGLGYEEARRLNPRLVYASVTGYGTEGPWVKKPGQDLLVQAMSGLTWLNGNQDQPPTPFALSVADSLAGTHLVEGILACLIRRGKTQLGGRVEVSLMESLLSMQFEVLTTWLNDGHQPPCRSAENNAHAYLAAPYGIYPTQQGYIALAMGSVVELGEILGSPALAEYRKPDEWFSRRDEIKQMIAGILATDSAAFWVTRLEEAGYWCAEVCDWQTLTASEGFKALDMIQHVKLKDGNTIAMLKSPLRFNSERASSSRPAPALGASSAQIQADFHLWEAER</sequence>
<dbReference type="AlphaFoldDB" id="A0A318FT77"/>
<dbReference type="PANTHER" id="PTHR48207">
    <property type="entry name" value="SUCCINATE--HYDROXYMETHYLGLUTARATE COA-TRANSFERASE"/>
    <property type="match status" value="1"/>
</dbReference>
<dbReference type="PANTHER" id="PTHR48207:SF4">
    <property type="entry name" value="BLL6097 PROTEIN"/>
    <property type="match status" value="1"/>
</dbReference>
<evidence type="ECO:0000256" key="1">
    <source>
        <dbReference type="ARBA" id="ARBA00022679"/>
    </source>
</evidence>
<dbReference type="InterPro" id="IPR023606">
    <property type="entry name" value="CoA-Trfase_III_dom_1_sf"/>
</dbReference>
<dbReference type="RefSeq" id="WP_110274676.1">
    <property type="nucleotide sequence ID" value="NZ_QJJG01000010.1"/>
</dbReference>
<evidence type="ECO:0000313" key="2">
    <source>
        <dbReference type="EMBL" id="PXW43969.1"/>
    </source>
</evidence>
<keyword evidence="1 2" id="KW-0808">Transferase</keyword>
<dbReference type="InterPro" id="IPR044855">
    <property type="entry name" value="CoA-Trfase_III_dom3_sf"/>
</dbReference>
<dbReference type="SUPFAM" id="SSF89796">
    <property type="entry name" value="CoA-transferase family III (CaiB/BaiF)"/>
    <property type="match status" value="1"/>
</dbReference>
<dbReference type="EMBL" id="QJJG01000010">
    <property type="protein sequence ID" value="PXW43969.1"/>
    <property type="molecule type" value="Genomic_DNA"/>
</dbReference>
<reference evidence="2 3" key="1">
    <citation type="submission" date="2018-05" db="EMBL/GenBank/DDBJ databases">
        <title>Freshwater and sediment microbial communities from various areas in North America, analyzing microbe dynamics in response to fracking.</title>
        <authorList>
            <person name="Lamendella R."/>
        </authorList>
    </citation>
    <scope>NUCLEOTIDE SEQUENCE [LARGE SCALE GENOMIC DNA]</scope>
    <source>
        <strain evidence="2 3">67</strain>
    </source>
</reference>
<dbReference type="InterPro" id="IPR003673">
    <property type="entry name" value="CoA-Trfase_fam_III"/>
</dbReference>
<organism evidence="2 3">
    <name type="scientific">Klebsiella oxytoca</name>
    <dbReference type="NCBI Taxonomy" id="571"/>
    <lineage>
        <taxon>Bacteria</taxon>
        <taxon>Pseudomonadati</taxon>
        <taxon>Pseudomonadota</taxon>
        <taxon>Gammaproteobacteria</taxon>
        <taxon>Enterobacterales</taxon>
        <taxon>Enterobacteriaceae</taxon>
        <taxon>Klebsiella/Raoultella group</taxon>
        <taxon>Klebsiella</taxon>
    </lineage>
</organism>
<dbReference type="Gene3D" id="3.30.1540.10">
    <property type="entry name" value="formyl-coa transferase, domain 3"/>
    <property type="match status" value="1"/>
</dbReference>
<accession>A0A318FT77</accession>
<name>A0A318FT77_KLEOX</name>
<proteinExistence type="predicted"/>
<gene>
    <name evidence="2" type="ORF">DET57_11083</name>
</gene>
<dbReference type="GO" id="GO:0008410">
    <property type="term" value="F:CoA-transferase activity"/>
    <property type="evidence" value="ECO:0007669"/>
    <property type="project" value="TreeGrafter"/>
</dbReference>
<protein>
    <submittedName>
        <fullName evidence="2">Crotonobetainyl-CoA:carnitine CoA-transferase CaiB-like acyl-CoA transferase</fullName>
    </submittedName>
</protein>
<dbReference type="InterPro" id="IPR050483">
    <property type="entry name" value="CoA-transferase_III_domain"/>
</dbReference>
<dbReference type="Gene3D" id="3.40.50.10540">
    <property type="entry name" value="Crotonobetainyl-coa:carnitine coa-transferase, domain 1"/>
    <property type="match status" value="1"/>
</dbReference>
<dbReference type="Pfam" id="PF02515">
    <property type="entry name" value="CoA_transf_3"/>
    <property type="match status" value="1"/>
</dbReference>
<evidence type="ECO:0000313" key="3">
    <source>
        <dbReference type="Proteomes" id="UP000247485"/>
    </source>
</evidence>
<dbReference type="Proteomes" id="UP000247485">
    <property type="component" value="Unassembled WGS sequence"/>
</dbReference>
<comment type="caution">
    <text evidence="2">The sequence shown here is derived from an EMBL/GenBank/DDBJ whole genome shotgun (WGS) entry which is preliminary data.</text>
</comment>